<gene>
    <name evidence="3" type="ORF">BJ508DRAFT_328729</name>
</gene>
<feature type="compositionally biased region" description="Polar residues" evidence="1">
    <location>
        <begin position="72"/>
        <end position="85"/>
    </location>
</feature>
<dbReference type="AlphaFoldDB" id="A0A3N4I4J1"/>
<sequence>MPSKSSDISPLDKLNQQIRSARGRRDKQVKLEDRISRPNEKREPANPLESRIGPLNKPNQKANKVQKKKTASRTASVSSDKQKPATSKKNHNKTDFVQQFVDLWDILSTLFIIVITTTVVLFVLITAFLHEEPASLEVVRQDFAFSREDAFLRNRRIARARGSDYPAFAASTPNKPTAKTSTPKTAARSPVTSRHSVEEALKGHSPASARGINRQLFRQQIISLRQPVTPTPIRSSRYRYRTPSIIDSESPDSQEAPSEDLLLAAALVAASTYGFTKALKEAANAILANLSPESRDGFVAKATTAAKGRKQQAIKEARSTLSLHLSSQ</sequence>
<reference evidence="3 4" key="1">
    <citation type="journal article" date="2018" name="Nat. Ecol. Evol.">
        <title>Pezizomycetes genomes reveal the molecular basis of ectomycorrhizal truffle lifestyle.</title>
        <authorList>
            <person name="Murat C."/>
            <person name="Payen T."/>
            <person name="Noel B."/>
            <person name="Kuo A."/>
            <person name="Morin E."/>
            <person name="Chen J."/>
            <person name="Kohler A."/>
            <person name="Krizsan K."/>
            <person name="Balestrini R."/>
            <person name="Da Silva C."/>
            <person name="Montanini B."/>
            <person name="Hainaut M."/>
            <person name="Levati E."/>
            <person name="Barry K.W."/>
            <person name="Belfiori B."/>
            <person name="Cichocki N."/>
            <person name="Clum A."/>
            <person name="Dockter R.B."/>
            <person name="Fauchery L."/>
            <person name="Guy J."/>
            <person name="Iotti M."/>
            <person name="Le Tacon F."/>
            <person name="Lindquist E.A."/>
            <person name="Lipzen A."/>
            <person name="Malagnac F."/>
            <person name="Mello A."/>
            <person name="Molinier V."/>
            <person name="Miyauchi S."/>
            <person name="Poulain J."/>
            <person name="Riccioni C."/>
            <person name="Rubini A."/>
            <person name="Sitrit Y."/>
            <person name="Splivallo R."/>
            <person name="Traeger S."/>
            <person name="Wang M."/>
            <person name="Zifcakova L."/>
            <person name="Wipf D."/>
            <person name="Zambonelli A."/>
            <person name="Paolocci F."/>
            <person name="Nowrousian M."/>
            <person name="Ottonello S."/>
            <person name="Baldrian P."/>
            <person name="Spatafora J.W."/>
            <person name="Henrissat B."/>
            <person name="Nagy L.G."/>
            <person name="Aury J.M."/>
            <person name="Wincker P."/>
            <person name="Grigoriev I.V."/>
            <person name="Bonfante P."/>
            <person name="Martin F.M."/>
        </authorList>
    </citation>
    <scope>NUCLEOTIDE SEQUENCE [LARGE SCALE GENOMIC DNA]</scope>
    <source>
        <strain evidence="3 4">RN42</strain>
    </source>
</reference>
<dbReference type="Proteomes" id="UP000275078">
    <property type="component" value="Unassembled WGS sequence"/>
</dbReference>
<evidence type="ECO:0000313" key="4">
    <source>
        <dbReference type="Proteomes" id="UP000275078"/>
    </source>
</evidence>
<feature type="compositionally biased region" description="Low complexity" evidence="1">
    <location>
        <begin position="171"/>
        <end position="189"/>
    </location>
</feature>
<keyword evidence="2" id="KW-0812">Transmembrane</keyword>
<proteinExistence type="predicted"/>
<feature type="region of interest" description="Disordered" evidence="1">
    <location>
        <begin position="167"/>
        <end position="205"/>
    </location>
</feature>
<keyword evidence="2" id="KW-0472">Membrane</keyword>
<feature type="transmembrane region" description="Helical" evidence="2">
    <location>
        <begin position="106"/>
        <end position="129"/>
    </location>
</feature>
<evidence type="ECO:0000256" key="1">
    <source>
        <dbReference type="SAM" id="MobiDB-lite"/>
    </source>
</evidence>
<feature type="compositionally biased region" description="Polar residues" evidence="1">
    <location>
        <begin position="1"/>
        <end position="19"/>
    </location>
</feature>
<accession>A0A3N4I4J1</accession>
<feature type="region of interest" description="Disordered" evidence="1">
    <location>
        <begin position="1"/>
        <end position="90"/>
    </location>
</feature>
<keyword evidence="4" id="KW-1185">Reference proteome</keyword>
<dbReference type="EMBL" id="ML119704">
    <property type="protein sequence ID" value="RPA79010.1"/>
    <property type="molecule type" value="Genomic_DNA"/>
</dbReference>
<feature type="compositionally biased region" description="Basic and acidic residues" evidence="1">
    <location>
        <begin position="26"/>
        <end position="44"/>
    </location>
</feature>
<protein>
    <submittedName>
        <fullName evidence="3">Uncharacterized protein</fullName>
    </submittedName>
</protein>
<keyword evidence="2" id="KW-1133">Transmembrane helix</keyword>
<evidence type="ECO:0000256" key="2">
    <source>
        <dbReference type="SAM" id="Phobius"/>
    </source>
</evidence>
<organism evidence="3 4">
    <name type="scientific">Ascobolus immersus RN42</name>
    <dbReference type="NCBI Taxonomy" id="1160509"/>
    <lineage>
        <taxon>Eukaryota</taxon>
        <taxon>Fungi</taxon>
        <taxon>Dikarya</taxon>
        <taxon>Ascomycota</taxon>
        <taxon>Pezizomycotina</taxon>
        <taxon>Pezizomycetes</taxon>
        <taxon>Pezizales</taxon>
        <taxon>Ascobolaceae</taxon>
        <taxon>Ascobolus</taxon>
    </lineage>
</organism>
<evidence type="ECO:0000313" key="3">
    <source>
        <dbReference type="EMBL" id="RPA79010.1"/>
    </source>
</evidence>
<name>A0A3N4I4J1_ASCIM</name>